<keyword evidence="2" id="KW-1185">Reference proteome</keyword>
<feature type="region of interest" description="Disordered" evidence="1">
    <location>
        <begin position="1"/>
        <end position="26"/>
    </location>
</feature>
<reference evidence="3" key="1">
    <citation type="submission" date="2016-06" db="UniProtKB">
        <authorList>
            <consortium name="WormBaseParasite"/>
        </authorList>
    </citation>
    <scope>IDENTIFICATION</scope>
</reference>
<dbReference type="AlphaFoldDB" id="A0A183VCM0"/>
<proteinExistence type="predicted"/>
<evidence type="ECO:0000256" key="1">
    <source>
        <dbReference type="SAM" id="MobiDB-lite"/>
    </source>
</evidence>
<protein>
    <submittedName>
        <fullName evidence="3">EGF-like domain-containing protein</fullName>
    </submittedName>
</protein>
<feature type="compositionally biased region" description="Low complexity" evidence="1">
    <location>
        <begin position="13"/>
        <end position="26"/>
    </location>
</feature>
<organism evidence="2 3">
    <name type="scientific">Toxocara canis</name>
    <name type="common">Canine roundworm</name>
    <dbReference type="NCBI Taxonomy" id="6265"/>
    <lineage>
        <taxon>Eukaryota</taxon>
        <taxon>Metazoa</taxon>
        <taxon>Ecdysozoa</taxon>
        <taxon>Nematoda</taxon>
        <taxon>Chromadorea</taxon>
        <taxon>Rhabditida</taxon>
        <taxon>Spirurina</taxon>
        <taxon>Ascaridomorpha</taxon>
        <taxon>Ascaridoidea</taxon>
        <taxon>Toxocaridae</taxon>
        <taxon>Toxocara</taxon>
    </lineage>
</organism>
<sequence length="99" mass="10681">LPLPAKNASHSASYGCSCSTTSGYSSTCRCKTNAASAKTHDRLSTFSTPPISTFLRLIATFLSSLVYCTRQNVLHFLPSLSFCSKTIFRRSVGKSNCCS</sequence>
<accession>A0A183VCM0</accession>
<name>A0A183VCM0_TOXCA</name>
<dbReference type="Proteomes" id="UP000050794">
    <property type="component" value="Unassembled WGS sequence"/>
</dbReference>
<evidence type="ECO:0000313" key="2">
    <source>
        <dbReference type="Proteomes" id="UP000050794"/>
    </source>
</evidence>
<evidence type="ECO:0000313" key="3">
    <source>
        <dbReference type="WBParaSite" id="TCNE_0001849401-mRNA-1"/>
    </source>
</evidence>
<dbReference type="WBParaSite" id="TCNE_0001849401-mRNA-1">
    <property type="protein sequence ID" value="TCNE_0001849401-mRNA-1"/>
    <property type="gene ID" value="TCNE_0001849401"/>
</dbReference>